<dbReference type="AlphaFoldDB" id="A0A1Y5IB26"/>
<feature type="compositionally biased region" description="Basic and acidic residues" evidence="1">
    <location>
        <begin position="14"/>
        <end position="32"/>
    </location>
</feature>
<reference evidence="3" key="1">
    <citation type="submission" date="2017-04" db="EMBL/GenBank/DDBJ databases">
        <title>Population genomics of picophytoplankton unveils novel chromosome hypervariability.</title>
        <authorList>
            <consortium name="DOE Joint Genome Institute"/>
            <person name="Blanc-Mathieu R."/>
            <person name="Krasovec M."/>
            <person name="Hebrard M."/>
            <person name="Yau S."/>
            <person name="Desgranges E."/>
            <person name="Martin J."/>
            <person name="Schackwitz W."/>
            <person name="Kuo A."/>
            <person name="Salin G."/>
            <person name="Donnadieu C."/>
            <person name="Desdevises Y."/>
            <person name="Sanchez-Ferandin S."/>
            <person name="Moreau H."/>
            <person name="Rivals E."/>
            <person name="Grigoriev I.V."/>
            <person name="Grimsley N."/>
            <person name="Eyre-Walker A."/>
            <person name="Piganeau G."/>
        </authorList>
    </citation>
    <scope>NUCLEOTIDE SEQUENCE [LARGE SCALE GENOMIC DNA]</scope>
    <source>
        <strain evidence="3">RCC 1115</strain>
    </source>
</reference>
<feature type="region of interest" description="Disordered" evidence="1">
    <location>
        <begin position="1"/>
        <end position="46"/>
    </location>
</feature>
<keyword evidence="2" id="KW-1133">Transmembrane helix</keyword>
<evidence type="ECO:0000313" key="3">
    <source>
        <dbReference type="EMBL" id="OUS46716.1"/>
    </source>
</evidence>
<keyword evidence="2" id="KW-0472">Membrane</keyword>
<gene>
    <name evidence="3" type="ORF">BE221DRAFT_73538</name>
</gene>
<accession>A0A1Y5IB26</accession>
<organism evidence="3">
    <name type="scientific">Ostreococcus tauri</name>
    <name type="common">Marine green alga</name>
    <dbReference type="NCBI Taxonomy" id="70448"/>
    <lineage>
        <taxon>Eukaryota</taxon>
        <taxon>Viridiplantae</taxon>
        <taxon>Chlorophyta</taxon>
        <taxon>Mamiellophyceae</taxon>
        <taxon>Mamiellales</taxon>
        <taxon>Bathycoccaceae</taxon>
        <taxon>Ostreococcus</taxon>
    </lineage>
</organism>
<dbReference type="Proteomes" id="UP000195557">
    <property type="component" value="Unassembled WGS sequence"/>
</dbReference>
<feature type="transmembrane region" description="Helical" evidence="2">
    <location>
        <begin position="154"/>
        <end position="175"/>
    </location>
</feature>
<sequence>MDDCRHSSSAALVNDRDGERCERARVRERGAEDERDDEQQELTPSEVRGAVGIEEQAQYKEEAEEAKRTIMALERRVVDLEAELSSPTNQRNLAVDLAEVKGELEAANAALLKEKNRAAKSEGRAERVAKLERDKLELLRSVDALMRTRTTDRLMYVTIGALVGAGTALSMYTFYLKSHRA</sequence>
<evidence type="ECO:0000256" key="2">
    <source>
        <dbReference type="SAM" id="Phobius"/>
    </source>
</evidence>
<protein>
    <submittedName>
        <fullName evidence="3">Uncharacterized protein</fullName>
    </submittedName>
</protein>
<dbReference type="EMBL" id="KZ155781">
    <property type="protein sequence ID" value="OUS46716.1"/>
    <property type="molecule type" value="Genomic_DNA"/>
</dbReference>
<keyword evidence="2" id="KW-0812">Transmembrane</keyword>
<name>A0A1Y5IB26_OSTTA</name>
<proteinExistence type="predicted"/>
<evidence type="ECO:0000256" key="1">
    <source>
        <dbReference type="SAM" id="MobiDB-lite"/>
    </source>
</evidence>